<dbReference type="GO" id="GO:0016538">
    <property type="term" value="F:cyclin-dependent protein serine/threonine kinase regulator activity"/>
    <property type="evidence" value="ECO:0007669"/>
    <property type="project" value="TreeGrafter"/>
</dbReference>
<dbReference type="EMBL" id="PJQD01000023">
    <property type="protein sequence ID" value="POY74659.1"/>
    <property type="molecule type" value="Genomic_DNA"/>
</dbReference>
<comment type="caution">
    <text evidence="3">The sequence shown here is derived from an EMBL/GenBank/DDBJ whole genome shotgun (WGS) entry which is preliminary data.</text>
</comment>
<reference evidence="3 4" key="1">
    <citation type="journal article" date="2018" name="Front. Microbiol.">
        <title>Prospects for Fungal Bioremediation of Acidic Radioactive Waste Sites: Characterization and Genome Sequence of Rhodotorula taiwanensis MD1149.</title>
        <authorList>
            <person name="Tkavc R."/>
            <person name="Matrosova V.Y."/>
            <person name="Grichenko O.E."/>
            <person name="Gostincar C."/>
            <person name="Volpe R.P."/>
            <person name="Klimenkova P."/>
            <person name="Gaidamakova E.K."/>
            <person name="Zhou C.E."/>
            <person name="Stewart B.J."/>
            <person name="Lyman M.G."/>
            <person name="Malfatti S.A."/>
            <person name="Rubinfeld B."/>
            <person name="Courtot M."/>
            <person name="Singh J."/>
            <person name="Dalgard C.L."/>
            <person name="Hamilton T."/>
            <person name="Frey K.G."/>
            <person name="Gunde-Cimerman N."/>
            <person name="Dugan L."/>
            <person name="Daly M.J."/>
        </authorList>
    </citation>
    <scope>NUCLEOTIDE SEQUENCE [LARGE SCALE GENOMIC DNA]</scope>
    <source>
        <strain evidence="3 4">MD1149</strain>
    </source>
</reference>
<dbReference type="PANTHER" id="PTHR15615:SF36">
    <property type="entry name" value="PHO85 CYCLIN-5"/>
    <property type="match status" value="1"/>
</dbReference>
<sequence length="585" mass="61541">MTGPRPAATSSSAQDWVNAVLPPTPALQTCTYDPNSAQTRAVPNVSYRKHEAPLAPTLDSRFAHCPTPELTPPEDAMAVDPAAASYSRPAASSSTTFIKRDDLTAKAIARAASMSMPAQPTLPHKQFSTGSESSSTASGQPSEKDRLVSSLVGASILAIESIWGQTVSPPECSIAVKAGTDSVIPLHNFVKEVLRRSRTSCSTLQLALYYLHKSRRGIREAVSRAEASKGDIVRLEQELAECKRRAALAAAHVQTQPEDAYPSPPQSPNEHQRVDADARAHAVHASAVAAELGERFSALVAAQNSPVLCGRRMFLAALISASKYLQDRNYSNRAWAKISGLPVGEINTNERAFLKVVDFQLHLPLEEFQRWTDRLAALASPIASPVESARPSPPSSSQYGLARSASTYATVSPDQSQLAAGVRANGPLTASARHALSRGQSAAAVLGASVTATREKGFPIATARAAPAPLMEYREVASPTAMSTASFSSTCSSGSSDAGAGAADMANAPKRQLRSLPVRRAGASHRTSKPRGALVPNPTQAAIYVPTSWSSGGSTPRSTASSLGGPAGLREFGLEGLDIDGVRVR</sequence>
<dbReference type="STRING" id="741276.A0A2S5BD06"/>
<gene>
    <name evidence="3" type="ORF">BMF94_2421</name>
</gene>
<feature type="region of interest" description="Disordered" evidence="2">
    <location>
        <begin position="114"/>
        <end position="144"/>
    </location>
</feature>
<organism evidence="3 4">
    <name type="scientific">Rhodotorula taiwanensis</name>
    <dbReference type="NCBI Taxonomy" id="741276"/>
    <lineage>
        <taxon>Eukaryota</taxon>
        <taxon>Fungi</taxon>
        <taxon>Dikarya</taxon>
        <taxon>Basidiomycota</taxon>
        <taxon>Pucciniomycotina</taxon>
        <taxon>Microbotryomycetes</taxon>
        <taxon>Sporidiobolales</taxon>
        <taxon>Sporidiobolaceae</taxon>
        <taxon>Rhodotorula</taxon>
    </lineage>
</organism>
<dbReference type="Pfam" id="PF08613">
    <property type="entry name" value="Cyclin"/>
    <property type="match status" value="1"/>
</dbReference>
<feature type="region of interest" description="Disordered" evidence="2">
    <location>
        <begin position="495"/>
        <end position="566"/>
    </location>
</feature>
<dbReference type="AlphaFoldDB" id="A0A2S5BD06"/>
<protein>
    <recommendedName>
        <fullName evidence="5">Cyclin N-terminal domain-containing protein</fullName>
    </recommendedName>
</protein>
<evidence type="ECO:0000256" key="2">
    <source>
        <dbReference type="SAM" id="MobiDB-lite"/>
    </source>
</evidence>
<feature type="compositionally biased region" description="Low complexity" evidence="2">
    <location>
        <begin position="128"/>
        <end position="141"/>
    </location>
</feature>
<evidence type="ECO:0008006" key="5">
    <source>
        <dbReference type="Google" id="ProtNLM"/>
    </source>
</evidence>
<feature type="region of interest" description="Disordered" evidence="2">
    <location>
        <begin position="253"/>
        <end position="275"/>
    </location>
</feature>
<dbReference type="GO" id="GO:0005634">
    <property type="term" value="C:nucleus"/>
    <property type="evidence" value="ECO:0007669"/>
    <property type="project" value="TreeGrafter"/>
</dbReference>
<dbReference type="Gene3D" id="1.10.472.10">
    <property type="entry name" value="Cyclin-like"/>
    <property type="match status" value="1"/>
</dbReference>
<dbReference type="GO" id="GO:0000307">
    <property type="term" value="C:cyclin-dependent protein kinase holoenzyme complex"/>
    <property type="evidence" value="ECO:0007669"/>
    <property type="project" value="TreeGrafter"/>
</dbReference>
<feature type="compositionally biased region" description="Polar residues" evidence="2">
    <location>
        <begin position="547"/>
        <end position="562"/>
    </location>
</feature>
<dbReference type="GO" id="GO:0019901">
    <property type="term" value="F:protein kinase binding"/>
    <property type="evidence" value="ECO:0007669"/>
    <property type="project" value="InterPro"/>
</dbReference>
<proteinExistence type="predicted"/>
<keyword evidence="1" id="KW-0175">Coiled coil</keyword>
<dbReference type="InterPro" id="IPR013922">
    <property type="entry name" value="Cyclin_PHO80-like"/>
</dbReference>
<feature type="compositionally biased region" description="Low complexity" evidence="2">
    <location>
        <begin position="495"/>
        <end position="508"/>
    </location>
</feature>
<name>A0A2S5BD06_9BASI</name>
<dbReference type="CDD" id="cd20557">
    <property type="entry name" value="CYCLIN_ScPCL1-like"/>
    <property type="match status" value="1"/>
</dbReference>
<dbReference type="OrthoDB" id="286814at2759"/>
<dbReference type="PANTHER" id="PTHR15615">
    <property type="match status" value="1"/>
</dbReference>
<keyword evidence="4" id="KW-1185">Reference proteome</keyword>
<evidence type="ECO:0000313" key="4">
    <source>
        <dbReference type="Proteomes" id="UP000237144"/>
    </source>
</evidence>
<evidence type="ECO:0000256" key="1">
    <source>
        <dbReference type="SAM" id="Coils"/>
    </source>
</evidence>
<feature type="coiled-coil region" evidence="1">
    <location>
        <begin position="218"/>
        <end position="252"/>
    </location>
</feature>
<dbReference type="Proteomes" id="UP000237144">
    <property type="component" value="Unassembled WGS sequence"/>
</dbReference>
<accession>A0A2S5BD06</accession>
<evidence type="ECO:0000313" key="3">
    <source>
        <dbReference type="EMBL" id="POY74659.1"/>
    </source>
</evidence>